<organism evidence="2 3">
    <name type="scientific">Fistulifera solaris</name>
    <name type="common">Oleaginous diatom</name>
    <dbReference type="NCBI Taxonomy" id="1519565"/>
    <lineage>
        <taxon>Eukaryota</taxon>
        <taxon>Sar</taxon>
        <taxon>Stramenopiles</taxon>
        <taxon>Ochrophyta</taxon>
        <taxon>Bacillariophyta</taxon>
        <taxon>Bacillariophyceae</taxon>
        <taxon>Bacillariophycidae</taxon>
        <taxon>Naviculales</taxon>
        <taxon>Naviculaceae</taxon>
        <taxon>Fistulifera</taxon>
    </lineage>
</organism>
<dbReference type="EMBL" id="BDSP01000129">
    <property type="protein sequence ID" value="GAX18394.1"/>
    <property type="molecule type" value="Genomic_DNA"/>
</dbReference>
<feature type="compositionally biased region" description="Basic and acidic residues" evidence="1">
    <location>
        <begin position="320"/>
        <end position="329"/>
    </location>
</feature>
<evidence type="ECO:0000256" key="1">
    <source>
        <dbReference type="SAM" id="MobiDB-lite"/>
    </source>
</evidence>
<proteinExistence type="predicted"/>
<protein>
    <recommendedName>
        <fullName evidence="4">GAG-pre-integrase domain-containing protein</fullName>
    </recommendedName>
</protein>
<dbReference type="OrthoDB" id="54551at2759"/>
<gene>
    <name evidence="2" type="ORF">FisN_UnNu088</name>
</gene>
<feature type="non-terminal residue" evidence="2">
    <location>
        <position position="659"/>
    </location>
</feature>
<feature type="region of interest" description="Disordered" evidence="1">
    <location>
        <begin position="288"/>
        <end position="329"/>
    </location>
</feature>
<evidence type="ECO:0000313" key="3">
    <source>
        <dbReference type="Proteomes" id="UP000198406"/>
    </source>
</evidence>
<evidence type="ECO:0000313" key="2">
    <source>
        <dbReference type="EMBL" id="GAX18394.1"/>
    </source>
</evidence>
<dbReference type="InParanoid" id="A0A1Z5JWK0"/>
<name>A0A1Z5JWK0_FISSO</name>
<dbReference type="Proteomes" id="UP000198406">
    <property type="component" value="Unassembled WGS sequence"/>
</dbReference>
<accession>A0A1Z5JWK0</accession>
<dbReference type="AlphaFoldDB" id="A0A1Z5JWK0"/>
<comment type="caution">
    <text evidence="2">The sequence shown here is derived from an EMBL/GenBank/DDBJ whole genome shotgun (WGS) entry which is preliminary data.</text>
</comment>
<reference evidence="2 3" key="1">
    <citation type="journal article" date="2015" name="Plant Cell">
        <title>Oil accumulation by the oleaginous diatom Fistulifera solaris as revealed by the genome and transcriptome.</title>
        <authorList>
            <person name="Tanaka T."/>
            <person name="Maeda Y."/>
            <person name="Veluchamy A."/>
            <person name="Tanaka M."/>
            <person name="Abida H."/>
            <person name="Marechal E."/>
            <person name="Bowler C."/>
            <person name="Muto M."/>
            <person name="Sunaga Y."/>
            <person name="Tanaka M."/>
            <person name="Yoshino T."/>
            <person name="Taniguchi T."/>
            <person name="Fukuda Y."/>
            <person name="Nemoto M."/>
            <person name="Matsumoto M."/>
            <person name="Wong P.S."/>
            <person name="Aburatani S."/>
            <person name="Fujibuchi W."/>
        </authorList>
    </citation>
    <scope>NUCLEOTIDE SEQUENCE [LARGE SCALE GENOMIC DNA]</scope>
    <source>
        <strain evidence="2 3">JPCC DA0580</strain>
    </source>
</reference>
<sequence length="659" mass="73620">MADAHANNADPNIAAPVAAPFALSPGLSSHQVIDFSTREGSCLYETATKQIGDERFDCDPGRMRSFIEGLSIRASNFGWGPIFNIPDDIEAIEPVQNTTNLLSNYGDITLEHIQDHARTYISTPSRAAQDSYMAANCLISSLSPTAIDRITIWRDQYTINGIPSGPCLFKVIIRETYIDTNATVTHIRTQLSSLDQYLPKIQHNITKMNQQVKQLLEGLAAPSDRTFVNYILKKEEDYHEGLPMTPDHLMNLADNKYKTLVQLSLWNAPLPEEEKILALEAKLQKLESKKKTENKPKHQVKGKPQRNRNTPKPDWMSVPPKDDEPKQKTVEKSEYFWCDKHNSWGKHKTVDCRQANIRKPGTSKPEAKKERLVKALAALLDDSDSEQDDNDEEYSDESDNEASDSECSACISHVATDFVGELQETNLIIKGFGGTRTSNVMKGTLKWSWENDEGKMTSFTIPNSYYVPDGKVRLLSPQHWAKYTGHKLSGCDTTSKHAILYWGSNKKTIPIDPRSNVATFYSAPGFRNFEAFCTEASIPDDEDDNPLCFDANADTPAASEGENADSEGAAPFQSRTVDFEFDGNTDKAVVQESDTATTQTVPAAELLTYHQLYGHAPMEKLQELAKQGVLPRRLAKCPTPVCTACLYGKATKRQWRTKP</sequence>
<feature type="region of interest" description="Disordered" evidence="1">
    <location>
        <begin position="379"/>
        <end position="406"/>
    </location>
</feature>
<feature type="compositionally biased region" description="Basic residues" evidence="1">
    <location>
        <begin position="297"/>
        <end position="306"/>
    </location>
</feature>
<evidence type="ECO:0008006" key="4">
    <source>
        <dbReference type="Google" id="ProtNLM"/>
    </source>
</evidence>
<keyword evidence="3" id="KW-1185">Reference proteome</keyword>
<feature type="compositionally biased region" description="Acidic residues" evidence="1">
    <location>
        <begin position="381"/>
        <end position="404"/>
    </location>
</feature>